<reference evidence="2 3" key="2">
    <citation type="submission" date="2016-10" db="EMBL/GenBank/DDBJ databases">
        <authorList>
            <person name="de Groot N.N."/>
        </authorList>
    </citation>
    <scope>NUCLEOTIDE SEQUENCE [LARGE SCALE GENOMIC DNA]</scope>
    <source>
        <strain evidence="2 3">BS2772</strain>
    </source>
</reference>
<dbReference type="Gene3D" id="3.40.1360.10">
    <property type="match status" value="1"/>
</dbReference>
<keyword evidence="4" id="KW-1185">Reference proteome</keyword>
<name>A0A1G9YC58_9PSED</name>
<accession>A0A1G9YC58</accession>
<organism evidence="2 3">
    <name type="scientific">Pseudomonas antarctica</name>
    <dbReference type="NCBI Taxonomy" id="219572"/>
    <lineage>
        <taxon>Bacteria</taxon>
        <taxon>Pseudomonadati</taxon>
        <taxon>Pseudomonadota</taxon>
        <taxon>Gammaproteobacteria</taxon>
        <taxon>Pseudomonadales</taxon>
        <taxon>Pseudomonadaceae</taxon>
        <taxon>Pseudomonas</taxon>
    </lineage>
</organism>
<proteinExistence type="predicted"/>
<dbReference type="Proteomes" id="UP000748067">
    <property type="component" value="Unassembled WGS sequence"/>
</dbReference>
<dbReference type="Pfam" id="PF13155">
    <property type="entry name" value="Toprim_2"/>
    <property type="match status" value="1"/>
</dbReference>
<dbReference type="Proteomes" id="UP000182470">
    <property type="component" value="Chromosome I"/>
</dbReference>
<sequence>MEMKERLRADVIQRIERDYQLKHMRDTDYMRKGICPACGQKTLYTFYNSPWTLICGRPEKCDHRVHVKDIYDDLFNDWSKTAPSTPDNPLATARAYLEFARGFKFELIAGWFSQDNYWDGRLNIGSATVRFALEKGGYWERLIDRPDRFGKMKARFRPTGEGLTGYKGVWWCPPSVDLLEVEELFIVEGIFDAIALLHNEVPAVSMMSSAPCPIDSLKALAKLRHDADKRLPVLVWALDNEPVAKANMRRWAKEARDLGFTCKAAVIPQPNGKKVDWNDLHLRWKPIEGDDKRAERIEQDLDEARHHGDLLLADSAEEKGFLIYLRDERKEFNFSFSKRLYWFRLDLDKYDRAMSDLESSESHSDQQLNDEQKRYKALRQSGSVSNIANCNFQALYYMRNDLTDEAWYYFRIERPQGAAIKSTFTAKQLTSAPEFANRLLNVANGAWFEGSAQQLKRIMAPQLDCLKAVNTIEWIGYSRDHGAYVFNDLAFHGGKMQVRNKEDFFDLGKLSIKSQSQSPVLHINTDLNAYNEGWFDIYWRCFGVQGLVVLAWWLGALHAEQIRQIHKSLMFLELVGEAGSGKTTLVELLWKSVGRTDYEGFDPSKATAASRARNFSQVSNLPVVLIESEREQKEGQPVKHFDWDELKTAYNGRSVRSTGVKNNGNDTHEPPFRAALLIAQNNPVNASEPILQRICHVHLTREHHTPETKQYAEQLERMPMDSISGFLVKALQCETETMRLMEENTSIYEQELLAQPGVRTVRIAKNHAQLRSLVDALAGVVPLGEHRKALAHAEISRMALERQQAINADHPTVTEFWDLYDFLNGMDEKGALNHARRDGLIAVNLNEFVEMAANKRQQVPPLSDLKRLLKTSKSPKFLESNKSVNSARLLDAFDKPKTIRCWVFQGVQPPQQQEQQHAKRT</sequence>
<dbReference type="AlphaFoldDB" id="A0A1G9YC58"/>
<gene>
    <name evidence="1" type="ORF">PSAN_29210</name>
    <name evidence="2" type="ORF">SAMN04490179_2333</name>
</gene>
<evidence type="ECO:0000313" key="2">
    <source>
        <dbReference type="EMBL" id="SDN06724.1"/>
    </source>
</evidence>
<dbReference type="CDD" id="cd01029">
    <property type="entry name" value="TOPRIM_primases"/>
    <property type="match status" value="1"/>
</dbReference>
<dbReference type="InterPro" id="IPR034154">
    <property type="entry name" value="TOPRIM_DnaG/twinkle"/>
</dbReference>
<reference evidence="1 4" key="1">
    <citation type="submission" date="2015-01" db="EMBL/GenBank/DDBJ databases">
        <title>Genome Sequence of Pseudomonas antarctica CMS 35.</title>
        <authorList>
            <person name="Voget S."/>
            <person name="Chow J."/>
            <person name="Daniel R."/>
            <person name="Streit W."/>
        </authorList>
    </citation>
    <scope>NUCLEOTIDE SEQUENCE [LARGE SCALE GENOMIC DNA]</scope>
    <source>
        <strain evidence="1 4">CMS 35</strain>
    </source>
</reference>
<protein>
    <submittedName>
        <fullName evidence="2">Toprim-like</fullName>
    </submittedName>
</protein>
<dbReference type="OrthoDB" id="5618772at2"/>
<dbReference type="EMBL" id="LT629704">
    <property type="protein sequence ID" value="SDN06724.1"/>
    <property type="molecule type" value="Genomic_DNA"/>
</dbReference>
<dbReference type="EMBL" id="JXDI01000001">
    <property type="protein sequence ID" value="KAF2410489.1"/>
    <property type="molecule type" value="Genomic_DNA"/>
</dbReference>
<evidence type="ECO:0000313" key="4">
    <source>
        <dbReference type="Proteomes" id="UP000748067"/>
    </source>
</evidence>
<evidence type="ECO:0000313" key="3">
    <source>
        <dbReference type="Proteomes" id="UP000182470"/>
    </source>
</evidence>
<evidence type="ECO:0000313" key="1">
    <source>
        <dbReference type="EMBL" id="KAF2410489.1"/>
    </source>
</evidence>